<keyword evidence="1" id="KW-0472">Membrane</keyword>
<gene>
    <name evidence="3" type="ORF">MCYG_00348</name>
</gene>
<dbReference type="OMA" id="INSHHEA"/>
<keyword evidence="4" id="KW-1185">Reference proteome</keyword>
<proteinExistence type="predicted"/>
<keyword evidence="1" id="KW-0812">Transmembrane</keyword>
<dbReference type="Proteomes" id="UP000002035">
    <property type="component" value="Unassembled WGS sequence"/>
</dbReference>
<organism evidence="3 4">
    <name type="scientific">Arthroderma otae (strain ATCC MYA-4605 / CBS 113480)</name>
    <name type="common">Microsporum canis</name>
    <dbReference type="NCBI Taxonomy" id="554155"/>
    <lineage>
        <taxon>Eukaryota</taxon>
        <taxon>Fungi</taxon>
        <taxon>Dikarya</taxon>
        <taxon>Ascomycota</taxon>
        <taxon>Pezizomycotina</taxon>
        <taxon>Eurotiomycetes</taxon>
        <taxon>Eurotiomycetidae</taxon>
        <taxon>Onygenales</taxon>
        <taxon>Arthrodermataceae</taxon>
        <taxon>Microsporum</taxon>
    </lineage>
</organism>
<name>C5FC37_ARTOC</name>
<protein>
    <submittedName>
        <fullName evidence="3">Uncharacterized protein</fullName>
    </submittedName>
</protein>
<evidence type="ECO:0000313" key="3">
    <source>
        <dbReference type="EMBL" id="EEQ27460.1"/>
    </source>
</evidence>
<evidence type="ECO:0000313" key="4">
    <source>
        <dbReference type="Proteomes" id="UP000002035"/>
    </source>
</evidence>
<dbReference type="OrthoDB" id="4173863at2759"/>
<evidence type="ECO:0000256" key="2">
    <source>
        <dbReference type="SAM" id="SignalP"/>
    </source>
</evidence>
<keyword evidence="2" id="KW-0732">Signal</keyword>
<accession>C5FC37</accession>
<dbReference type="EMBL" id="DS995701">
    <property type="protein sequence ID" value="EEQ27460.1"/>
    <property type="molecule type" value="Genomic_DNA"/>
</dbReference>
<sequence length="248" mass="26700">MWFPALVALFAFSFAALLSPVMSDTPMAALDSSTTTGPVTAGENGWVVAARVMAFVAPVIGFITAVLLSPYGEPVVLWYRNQGKTGDAVIKSQAEKIETIRDDVSSLKRTLGLFEAVILGDPNDGSLKAALTSVRDRLRSVEESYQSLETAQGTTQRTLEGSLRTPRAFEADHETLMNTLREVIRRVDTLNTSLEELKASSGRIEVALDRLQASPVVRVRLTADGLRDCCGGVSVADVPMSVGWSGRP</sequence>
<feature type="transmembrane region" description="Helical" evidence="1">
    <location>
        <begin position="47"/>
        <end position="68"/>
    </location>
</feature>
<evidence type="ECO:0000256" key="1">
    <source>
        <dbReference type="SAM" id="Phobius"/>
    </source>
</evidence>
<dbReference type="AlphaFoldDB" id="C5FC37"/>
<dbReference type="GeneID" id="9225305"/>
<keyword evidence="1" id="KW-1133">Transmembrane helix</keyword>
<dbReference type="RefSeq" id="XP_002850244.1">
    <property type="nucleotide sequence ID" value="XM_002850198.1"/>
</dbReference>
<feature type="chain" id="PRO_5002949429" evidence="2">
    <location>
        <begin position="24"/>
        <end position="248"/>
    </location>
</feature>
<feature type="signal peptide" evidence="2">
    <location>
        <begin position="1"/>
        <end position="23"/>
    </location>
</feature>
<dbReference type="VEuPathDB" id="FungiDB:MCYG_00348"/>
<reference evidence="4" key="1">
    <citation type="journal article" date="2012" name="MBio">
        <title>Comparative genome analysis of Trichophyton rubrum and related dermatophytes reveals candidate genes involved in infection.</title>
        <authorList>
            <person name="Martinez D.A."/>
            <person name="Oliver B.G."/>
            <person name="Graeser Y."/>
            <person name="Goldberg J.M."/>
            <person name="Li W."/>
            <person name="Martinez-Rossi N.M."/>
            <person name="Monod M."/>
            <person name="Shelest E."/>
            <person name="Barton R.C."/>
            <person name="Birch E."/>
            <person name="Brakhage A.A."/>
            <person name="Chen Z."/>
            <person name="Gurr S.J."/>
            <person name="Heiman D."/>
            <person name="Heitman J."/>
            <person name="Kosti I."/>
            <person name="Rossi A."/>
            <person name="Saif S."/>
            <person name="Samalova M."/>
            <person name="Saunders C.W."/>
            <person name="Shea T."/>
            <person name="Summerbell R.C."/>
            <person name="Xu J."/>
            <person name="Young S."/>
            <person name="Zeng Q."/>
            <person name="Birren B.W."/>
            <person name="Cuomo C.A."/>
            <person name="White T.C."/>
        </authorList>
    </citation>
    <scope>NUCLEOTIDE SEQUENCE [LARGE SCALE GENOMIC DNA]</scope>
    <source>
        <strain evidence="4">ATCC MYA-4605 / CBS 113480</strain>
    </source>
</reference>
<dbReference type="HOGENOM" id="CLU_1119937_0_0_1"/>